<keyword evidence="1" id="KW-1133">Transmembrane helix</keyword>
<keyword evidence="1" id="KW-0472">Membrane</keyword>
<keyword evidence="3" id="KW-1185">Reference proteome</keyword>
<organism evidence="2 3">
    <name type="scientific">Alcanivorax jadensis T9</name>
    <dbReference type="NCBI Taxonomy" id="1177181"/>
    <lineage>
        <taxon>Bacteria</taxon>
        <taxon>Pseudomonadati</taxon>
        <taxon>Pseudomonadota</taxon>
        <taxon>Gammaproteobacteria</taxon>
        <taxon>Oceanospirillales</taxon>
        <taxon>Alcanivoracaceae</taxon>
        <taxon>Alcanivorax</taxon>
    </lineage>
</organism>
<dbReference type="EMBL" id="ARXU01000016">
    <property type="protein sequence ID" value="KGD59908.1"/>
    <property type="molecule type" value="Genomic_DNA"/>
</dbReference>
<name>A0ABR4W918_9GAMM</name>
<feature type="transmembrane region" description="Helical" evidence="1">
    <location>
        <begin position="21"/>
        <end position="41"/>
    </location>
</feature>
<feature type="transmembrane region" description="Helical" evidence="1">
    <location>
        <begin position="83"/>
        <end position="106"/>
    </location>
</feature>
<proteinExistence type="predicted"/>
<feature type="transmembrane region" description="Helical" evidence="1">
    <location>
        <begin position="47"/>
        <end position="71"/>
    </location>
</feature>
<protein>
    <recommendedName>
        <fullName evidence="4">Yip1 domain-containing protein</fullName>
    </recommendedName>
</protein>
<evidence type="ECO:0000313" key="2">
    <source>
        <dbReference type="EMBL" id="KGD59908.1"/>
    </source>
</evidence>
<feature type="transmembrane region" description="Helical" evidence="1">
    <location>
        <begin position="112"/>
        <end position="132"/>
    </location>
</feature>
<sequence>MTLFWRLAIFRAGPENAPYSSSLLGLVLLGWCALQLLVGSLQTALPVLVLLSSQLTSMTVILVGIFVLLGFKGLQSRWLQTALSLVGIDVVLTLVTLPLLAINAGAEQSLGWIEGLYLVLVSWQLAAQSFVYHRAMNVGPFLGLGIALTLLVAGYAAVVMLVPEVVTVTR</sequence>
<comment type="caution">
    <text evidence="2">The sequence shown here is derived from an EMBL/GenBank/DDBJ whole genome shotgun (WGS) entry which is preliminary data.</text>
</comment>
<reference evidence="2 3" key="1">
    <citation type="submission" date="2012-09" db="EMBL/GenBank/DDBJ databases">
        <title>Genome Sequence of alkane-degrading Bacterium Alcanivorax jadensis T9.</title>
        <authorList>
            <person name="Lai Q."/>
            <person name="Shao Z."/>
        </authorList>
    </citation>
    <scope>NUCLEOTIDE SEQUENCE [LARGE SCALE GENOMIC DNA]</scope>
    <source>
        <strain evidence="2 3">T9</strain>
    </source>
</reference>
<evidence type="ECO:0000256" key="1">
    <source>
        <dbReference type="SAM" id="Phobius"/>
    </source>
</evidence>
<feature type="transmembrane region" description="Helical" evidence="1">
    <location>
        <begin position="141"/>
        <end position="162"/>
    </location>
</feature>
<gene>
    <name evidence="2" type="ORF">T9A_03043</name>
</gene>
<dbReference type="Proteomes" id="UP000029443">
    <property type="component" value="Unassembled WGS sequence"/>
</dbReference>
<keyword evidence="1" id="KW-0812">Transmembrane</keyword>
<evidence type="ECO:0000313" key="3">
    <source>
        <dbReference type="Proteomes" id="UP000029443"/>
    </source>
</evidence>
<accession>A0ABR4W918</accession>
<evidence type="ECO:0008006" key="4">
    <source>
        <dbReference type="Google" id="ProtNLM"/>
    </source>
</evidence>